<evidence type="ECO:0000256" key="1">
    <source>
        <dbReference type="SAM" id="MobiDB-lite"/>
    </source>
</evidence>
<name>A0A420HH67_9PEZI</name>
<gene>
    <name evidence="2" type="ORF">OnM2_078043</name>
</gene>
<keyword evidence="3" id="KW-1185">Reference proteome</keyword>
<proteinExistence type="predicted"/>
<accession>A0A420HH67</accession>
<comment type="caution">
    <text evidence="2">The sequence shown here is derived from an EMBL/GenBank/DDBJ whole genome shotgun (WGS) entry which is preliminary data.</text>
</comment>
<dbReference type="EMBL" id="MCFK01007887">
    <property type="protein sequence ID" value="RKF56786.1"/>
    <property type="molecule type" value="Genomic_DNA"/>
</dbReference>
<protein>
    <submittedName>
        <fullName evidence="2">Uncharacterized protein</fullName>
    </submittedName>
</protein>
<feature type="region of interest" description="Disordered" evidence="1">
    <location>
        <begin position="13"/>
        <end position="52"/>
    </location>
</feature>
<feature type="compositionally biased region" description="Basic and acidic residues" evidence="1">
    <location>
        <begin position="13"/>
        <end position="26"/>
    </location>
</feature>
<evidence type="ECO:0000313" key="3">
    <source>
        <dbReference type="Proteomes" id="UP000286134"/>
    </source>
</evidence>
<sequence>MYIVDIVENKPRSERISRPSNRHENISLETSQELANKDNIENNNEANSTSDEISLQESIIIVRIFNMTKKHEQLQSLKS</sequence>
<reference evidence="2 3" key="1">
    <citation type="journal article" date="2018" name="BMC Genomics">
        <title>Comparative genome analyses reveal sequence features reflecting distinct modes of host-adaptation between dicot and monocot powdery mildew.</title>
        <authorList>
            <person name="Wu Y."/>
            <person name="Ma X."/>
            <person name="Pan Z."/>
            <person name="Kale S.D."/>
            <person name="Song Y."/>
            <person name="King H."/>
            <person name="Zhang Q."/>
            <person name="Presley C."/>
            <person name="Deng X."/>
            <person name="Wei C.I."/>
            <person name="Xiao S."/>
        </authorList>
    </citation>
    <scope>NUCLEOTIDE SEQUENCE [LARGE SCALE GENOMIC DNA]</scope>
    <source>
        <strain evidence="2">UMSG2</strain>
    </source>
</reference>
<dbReference type="AlphaFoldDB" id="A0A420HH67"/>
<dbReference type="Proteomes" id="UP000286134">
    <property type="component" value="Unassembled WGS sequence"/>
</dbReference>
<evidence type="ECO:0000313" key="2">
    <source>
        <dbReference type="EMBL" id="RKF56786.1"/>
    </source>
</evidence>
<organism evidence="2 3">
    <name type="scientific">Erysiphe neolycopersici</name>
    <dbReference type="NCBI Taxonomy" id="212602"/>
    <lineage>
        <taxon>Eukaryota</taxon>
        <taxon>Fungi</taxon>
        <taxon>Dikarya</taxon>
        <taxon>Ascomycota</taxon>
        <taxon>Pezizomycotina</taxon>
        <taxon>Leotiomycetes</taxon>
        <taxon>Erysiphales</taxon>
        <taxon>Erysiphaceae</taxon>
        <taxon>Erysiphe</taxon>
    </lineage>
</organism>